<dbReference type="FunFam" id="1.10.10.10:FF:000056">
    <property type="entry name" value="IclR family transcriptional regulator"/>
    <property type="match status" value="1"/>
</dbReference>
<dbReference type="EMBL" id="JAOCDZ010000001">
    <property type="protein sequence ID" value="MDH0734294.1"/>
    <property type="molecule type" value="Genomic_DNA"/>
</dbReference>
<organism evidence="6 7">
    <name type="scientific">Achromobacter spanius</name>
    <dbReference type="NCBI Taxonomy" id="217203"/>
    <lineage>
        <taxon>Bacteria</taxon>
        <taxon>Pseudomonadati</taxon>
        <taxon>Pseudomonadota</taxon>
        <taxon>Betaproteobacteria</taxon>
        <taxon>Burkholderiales</taxon>
        <taxon>Alcaligenaceae</taxon>
        <taxon>Achromobacter</taxon>
    </lineage>
</organism>
<reference evidence="6" key="1">
    <citation type="submission" date="2022-09" db="EMBL/GenBank/DDBJ databases">
        <title>Intensive care unit water sources are persistently colonized with multi-drug resistant bacteria and are the site of extensive horizontal gene transfer of antibiotic resistance genes.</title>
        <authorList>
            <person name="Diorio-Toth L."/>
        </authorList>
    </citation>
    <scope>NUCLEOTIDE SEQUENCE</scope>
    <source>
        <strain evidence="6">GD03843</strain>
    </source>
</reference>
<name>A0AA42LJX3_9BURK</name>
<evidence type="ECO:0000256" key="3">
    <source>
        <dbReference type="ARBA" id="ARBA00023163"/>
    </source>
</evidence>
<dbReference type="InterPro" id="IPR050707">
    <property type="entry name" value="HTH_MetabolicPath_Reg"/>
</dbReference>
<keyword evidence="1" id="KW-0805">Transcription regulation</keyword>
<evidence type="ECO:0000313" key="7">
    <source>
        <dbReference type="Proteomes" id="UP001161094"/>
    </source>
</evidence>
<dbReference type="Gene3D" id="3.30.450.40">
    <property type="match status" value="1"/>
</dbReference>
<dbReference type="PROSITE" id="PS51078">
    <property type="entry name" value="ICLR_ED"/>
    <property type="match status" value="1"/>
</dbReference>
<protein>
    <submittedName>
        <fullName evidence="6">IclR family transcriptional regulator</fullName>
    </submittedName>
</protein>
<evidence type="ECO:0000259" key="5">
    <source>
        <dbReference type="PROSITE" id="PS51078"/>
    </source>
</evidence>
<sequence>MLEDTNVNEDKRYTVPALERGLRLLGEFNRQDRVLGAPELARRLNIPRSTVFRMLNTLEALGFVRKADGGAAYRLDMAVLRLGFEYLASLELTDLGRPLLERLRDATGYSTNLVVRDRRSAVVVAKVSAPTPFVSTVFVGTRLPTHATLLGRAVMCDLSLPELLDLYGADPLPPHSAHTPRSVPALHALLQEDLARGYVIERGFYEAIVGSIAAPVRDASGRVVAALGVTIPTQGPEEPTIDEASVIHAVCAAAHELSASLDYVPPVAEHNVVSGRT</sequence>
<dbReference type="InterPro" id="IPR014757">
    <property type="entry name" value="Tscrpt_reg_IclR_C"/>
</dbReference>
<evidence type="ECO:0000256" key="2">
    <source>
        <dbReference type="ARBA" id="ARBA00023125"/>
    </source>
</evidence>
<feature type="domain" description="IclR-ED" evidence="5">
    <location>
        <begin position="78"/>
        <end position="263"/>
    </location>
</feature>
<dbReference type="InterPro" id="IPR029016">
    <property type="entry name" value="GAF-like_dom_sf"/>
</dbReference>
<evidence type="ECO:0000259" key="4">
    <source>
        <dbReference type="PROSITE" id="PS51077"/>
    </source>
</evidence>
<dbReference type="InterPro" id="IPR036388">
    <property type="entry name" value="WH-like_DNA-bd_sf"/>
</dbReference>
<accession>A0AA42LJX3</accession>
<dbReference type="Pfam" id="PF01614">
    <property type="entry name" value="IclR_C"/>
    <property type="match status" value="1"/>
</dbReference>
<evidence type="ECO:0000313" key="6">
    <source>
        <dbReference type="EMBL" id="MDH0734294.1"/>
    </source>
</evidence>
<dbReference type="SUPFAM" id="SSF46785">
    <property type="entry name" value="Winged helix' DNA-binding domain"/>
    <property type="match status" value="1"/>
</dbReference>
<dbReference type="PROSITE" id="PS51077">
    <property type="entry name" value="HTH_ICLR"/>
    <property type="match status" value="1"/>
</dbReference>
<dbReference type="Proteomes" id="UP001161094">
    <property type="component" value="Unassembled WGS sequence"/>
</dbReference>
<feature type="domain" description="HTH iclR-type" evidence="4">
    <location>
        <begin position="15"/>
        <end position="77"/>
    </location>
</feature>
<proteinExistence type="predicted"/>
<dbReference type="PANTHER" id="PTHR30136">
    <property type="entry name" value="HELIX-TURN-HELIX TRANSCRIPTIONAL REGULATOR, ICLR FAMILY"/>
    <property type="match status" value="1"/>
</dbReference>
<dbReference type="AlphaFoldDB" id="A0AA42LJX3"/>
<dbReference type="GO" id="GO:0003677">
    <property type="term" value="F:DNA binding"/>
    <property type="evidence" value="ECO:0007669"/>
    <property type="project" value="UniProtKB-KW"/>
</dbReference>
<keyword evidence="2" id="KW-0238">DNA-binding</keyword>
<keyword evidence="3" id="KW-0804">Transcription</keyword>
<dbReference type="InterPro" id="IPR005471">
    <property type="entry name" value="Tscrpt_reg_IclR_N"/>
</dbReference>
<dbReference type="SUPFAM" id="SSF55781">
    <property type="entry name" value="GAF domain-like"/>
    <property type="match status" value="1"/>
</dbReference>
<dbReference type="GO" id="GO:0003700">
    <property type="term" value="F:DNA-binding transcription factor activity"/>
    <property type="evidence" value="ECO:0007669"/>
    <property type="project" value="TreeGrafter"/>
</dbReference>
<dbReference type="RefSeq" id="WP_279993456.1">
    <property type="nucleotide sequence ID" value="NZ_JAOCDZ010000001.1"/>
</dbReference>
<dbReference type="GO" id="GO:0045892">
    <property type="term" value="P:negative regulation of DNA-templated transcription"/>
    <property type="evidence" value="ECO:0007669"/>
    <property type="project" value="TreeGrafter"/>
</dbReference>
<dbReference type="Gene3D" id="1.10.10.10">
    <property type="entry name" value="Winged helix-like DNA-binding domain superfamily/Winged helix DNA-binding domain"/>
    <property type="match status" value="1"/>
</dbReference>
<gene>
    <name evidence="6" type="ORF">N5D93_00630</name>
</gene>
<dbReference type="InterPro" id="IPR036390">
    <property type="entry name" value="WH_DNA-bd_sf"/>
</dbReference>
<dbReference type="PANTHER" id="PTHR30136:SF34">
    <property type="entry name" value="TRANSCRIPTIONAL REGULATOR"/>
    <property type="match status" value="1"/>
</dbReference>
<comment type="caution">
    <text evidence="6">The sequence shown here is derived from an EMBL/GenBank/DDBJ whole genome shotgun (WGS) entry which is preliminary data.</text>
</comment>
<dbReference type="Pfam" id="PF09339">
    <property type="entry name" value="HTH_IclR"/>
    <property type="match status" value="1"/>
</dbReference>
<dbReference type="SMART" id="SM00346">
    <property type="entry name" value="HTH_ICLR"/>
    <property type="match status" value="1"/>
</dbReference>
<evidence type="ECO:0000256" key="1">
    <source>
        <dbReference type="ARBA" id="ARBA00023015"/>
    </source>
</evidence>